<keyword evidence="7" id="KW-0418">Kinase</keyword>
<evidence type="ECO:0000259" key="12">
    <source>
        <dbReference type="Pfam" id="PF00485"/>
    </source>
</evidence>
<dbReference type="GO" id="GO:0004849">
    <property type="term" value="F:uridine kinase activity"/>
    <property type="evidence" value="ECO:0007669"/>
    <property type="project" value="UniProtKB-EC"/>
</dbReference>
<dbReference type="OrthoDB" id="10257085at2759"/>
<evidence type="ECO:0000256" key="10">
    <source>
        <dbReference type="ARBA" id="ARBA00048909"/>
    </source>
</evidence>
<reference evidence="13 14" key="1">
    <citation type="submission" date="2020-04" db="EMBL/GenBank/DDBJ databases">
        <authorList>
            <person name="Alioto T."/>
            <person name="Alioto T."/>
            <person name="Gomez Garrido J."/>
        </authorList>
    </citation>
    <scope>NUCLEOTIDE SEQUENCE [LARGE SCALE GENOMIC DNA]</scope>
</reference>
<evidence type="ECO:0000256" key="11">
    <source>
        <dbReference type="SAM" id="MobiDB-lite"/>
    </source>
</evidence>
<comment type="pathway">
    <text evidence="1">Pyrimidine metabolism; UMP biosynthesis via salvage pathway; UMP from uridine: step 1/1.</text>
</comment>
<dbReference type="SUPFAM" id="SSF52540">
    <property type="entry name" value="P-loop containing nucleoside triphosphate hydrolases"/>
    <property type="match status" value="1"/>
</dbReference>
<accession>A0A8S1CWC8</accession>
<dbReference type="AlphaFoldDB" id="A0A8S1CWC8"/>
<comment type="similarity">
    <text evidence="3">Belongs to the uridine kinase family.</text>
</comment>
<dbReference type="FunFam" id="3.40.50.300:FF:000297">
    <property type="entry name" value="Uridine-cytidine kinase 2"/>
    <property type="match status" value="1"/>
</dbReference>
<comment type="caution">
    <text evidence="13">The sequence shown here is derived from an EMBL/GenBank/DDBJ whole genome shotgun (WGS) entry which is preliminary data.</text>
</comment>
<gene>
    <name evidence="13" type="ORF">CLODIP_2_CD10157</name>
</gene>
<evidence type="ECO:0000256" key="6">
    <source>
        <dbReference type="ARBA" id="ARBA00022741"/>
    </source>
</evidence>
<evidence type="ECO:0000256" key="8">
    <source>
        <dbReference type="ARBA" id="ARBA00022840"/>
    </source>
</evidence>
<sequence length="363" mass="40812">MHKPFPRPIDKPRKRAAAQLYLTDTPKLPVTIILFTADNITAERCFCLAPKQRKSTKRALRTSTLPQHKVLTLLGESKDSSNGMSETRNMDGHVANGSTNGVRTLRNGKRPFLIGVSGGTASGKSTVCKRIMEKLGIDNVAYMQRQVVCISQDSFYRELNEEEKVRALKGNFNFDHPDAFNNELLHQTLVDILHGQSCEIPVYDYCTHSSSGERFSTIYPADVVLVEGILVFYIPQIRNLFHMKLFVDTDSDLRLARRVLRDIKDRGRDLDHVLNQYTMYVKPAFEEFCLPTKKFADVIIPRGADNTVAIDLIVQHIKDLLNNQVAVPLPVSPTSNQFSSYSGDSSPASPRRNPADGHFKTPH</sequence>
<organism evidence="13 14">
    <name type="scientific">Cloeon dipterum</name>
    <dbReference type="NCBI Taxonomy" id="197152"/>
    <lineage>
        <taxon>Eukaryota</taxon>
        <taxon>Metazoa</taxon>
        <taxon>Ecdysozoa</taxon>
        <taxon>Arthropoda</taxon>
        <taxon>Hexapoda</taxon>
        <taxon>Insecta</taxon>
        <taxon>Pterygota</taxon>
        <taxon>Palaeoptera</taxon>
        <taxon>Ephemeroptera</taxon>
        <taxon>Pisciforma</taxon>
        <taxon>Baetidae</taxon>
        <taxon>Cloeon</taxon>
    </lineage>
</organism>
<comment type="pathway">
    <text evidence="2">Pyrimidine metabolism; CTP biosynthesis via salvage pathway; CTP from cytidine: step 1/3.</text>
</comment>
<evidence type="ECO:0000256" key="1">
    <source>
        <dbReference type="ARBA" id="ARBA00004690"/>
    </source>
</evidence>
<evidence type="ECO:0000256" key="3">
    <source>
        <dbReference type="ARBA" id="ARBA00005408"/>
    </source>
</evidence>
<evidence type="ECO:0000256" key="4">
    <source>
        <dbReference type="ARBA" id="ARBA00012137"/>
    </source>
</evidence>
<dbReference type="Gene3D" id="3.40.50.300">
    <property type="entry name" value="P-loop containing nucleotide triphosphate hydrolases"/>
    <property type="match status" value="1"/>
</dbReference>
<evidence type="ECO:0000313" key="13">
    <source>
        <dbReference type="EMBL" id="CAB3372374.1"/>
    </source>
</evidence>
<evidence type="ECO:0000256" key="5">
    <source>
        <dbReference type="ARBA" id="ARBA00022679"/>
    </source>
</evidence>
<evidence type="ECO:0000256" key="7">
    <source>
        <dbReference type="ARBA" id="ARBA00022777"/>
    </source>
</evidence>
<keyword evidence="8" id="KW-0067">ATP-binding</keyword>
<evidence type="ECO:0000256" key="2">
    <source>
        <dbReference type="ARBA" id="ARBA00004784"/>
    </source>
</evidence>
<dbReference type="NCBIfam" id="NF004018">
    <property type="entry name" value="PRK05480.1"/>
    <property type="match status" value="1"/>
</dbReference>
<dbReference type="CDD" id="cd02023">
    <property type="entry name" value="UMPK"/>
    <property type="match status" value="1"/>
</dbReference>
<name>A0A8S1CWC8_9INSE</name>
<keyword evidence="6" id="KW-0547">Nucleotide-binding</keyword>
<feature type="compositionally biased region" description="Basic and acidic residues" evidence="11">
    <location>
        <begin position="353"/>
        <end position="363"/>
    </location>
</feature>
<dbReference type="GO" id="GO:0005524">
    <property type="term" value="F:ATP binding"/>
    <property type="evidence" value="ECO:0007669"/>
    <property type="project" value="UniProtKB-KW"/>
</dbReference>
<keyword evidence="5" id="KW-0808">Transferase</keyword>
<feature type="region of interest" description="Disordered" evidence="11">
    <location>
        <begin position="336"/>
        <end position="363"/>
    </location>
</feature>
<feature type="domain" description="Phosphoribulokinase/uridine kinase" evidence="12">
    <location>
        <begin position="113"/>
        <end position="308"/>
    </location>
</feature>
<dbReference type="PANTHER" id="PTHR10285">
    <property type="entry name" value="URIDINE KINASE"/>
    <property type="match status" value="1"/>
</dbReference>
<comment type="catalytic activity">
    <reaction evidence="10">
        <text>uridine + ATP = UMP + ADP + H(+)</text>
        <dbReference type="Rhea" id="RHEA:16825"/>
        <dbReference type="ChEBI" id="CHEBI:15378"/>
        <dbReference type="ChEBI" id="CHEBI:16704"/>
        <dbReference type="ChEBI" id="CHEBI:30616"/>
        <dbReference type="ChEBI" id="CHEBI:57865"/>
        <dbReference type="ChEBI" id="CHEBI:456216"/>
        <dbReference type="EC" id="2.7.1.48"/>
    </reaction>
</comment>
<dbReference type="InterPro" id="IPR027417">
    <property type="entry name" value="P-loop_NTPase"/>
</dbReference>
<dbReference type="EC" id="2.7.1.48" evidence="4"/>
<proteinExistence type="inferred from homology"/>
<feature type="compositionally biased region" description="Low complexity" evidence="11">
    <location>
        <begin position="339"/>
        <end position="349"/>
    </location>
</feature>
<dbReference type="InterPro" id="IPR000764">
    <property type="entry name" value="Uridine_kinase-like"/>
</dbReference>
<dbReference type="EMBL" id="CADEPI010000072">
    <property type="protein sequence ID" value="CAB3372374.1"/>
    <property type="molecule type" value="Genomic_DNA"/>
</dbReference>
<evidence type="ECO:0000256" key="9">
    <source>
        <dbReference type="ARBA" id="ARBA00047436"/>
    </source>
</evidence>
<keyword evidence="14" id="KW-1185">Reference proteome</keyword>
<dbReference type="InterPro" id="IPR006083">
    <property type="entry name" value="PRK/URK"/>
</dbReference>
<feature type="region of interest" description="Disordered" evidence="11">
    <location>
        <begin position="77"/>
        <end position="102"/>
    </location>
</feature>
<evidence type="ECO:0000313" key="14">
    <source>
        <dbReference type="Proteomes" id="UP000494165"/>
    </source>
</evidence>
<dbReference type="Proteomes" id="UP000494165">
    <property type="component" value="Unassembled WGS sequence"/>
</dbReference>
<dbReference type="PRINTS" id="PR00988">
    <property type="entry name" value="URIDINKINASE"/>
</dbReference>
<comment type="catalytic activity">
    <reaction evidence="9">
        <text>cytidine + ATP = CMP + ADP + H(+)</text>
        <dbReference type="Rhea" id="RHEA:24674"/>
        <dbReference type="ChEBI" id="CHEBI:15378"/>
        <dbReference type="ChEBI" id="CHEBI:17562"/>
        <dbReference type="ChEBI" id="CHEBI:30616"/>
        <dbReference type="ChEBI" id="CHEBI:60377"/>
        <dbReference type="ChEBI" id="CHEBI:456216"/>
        <dbReference type="EC" id="2.7.1.48"/>
    </reaction>
</comment>
<protein>
    <recommendedName>
        <fullName evidence="4">uridine/cytidine kinase</fullName>
        <ecNumber evidence="4">2.7.1.48</ecNumber>
    </recommendedName>
</protein>
<dbReference type="Pfam" id="PF00485">
    <property type="entry name" value="PRK"/>
    <property type="match status" value="1"/>
</dbReference>